<protein>
    <recommendedName>
        <fullName evidence="3">Membrane protein insertase YidC</fullName>
    </recommendedName>
    <alternativeName>
        <fullName evidence="11">Foldase YidC</fullName>
    </alternativeName>
    <alternativeName>
        <fullName evidence="10">Membrane integrase YidC</fullName>
    </alternativeName>
    <alternativeName>
        <fullName evidence="9">Membrane protein YidC</fullName>
    </alternativeName>
</protein>
<sequence>MNPYEFGPIAAVLDAAYGVVMSLSSLLTPVAGTASAAVAVVLVTLIVRALLIPVGVSQVKAANARKRIAPQLAALQKKHGKDRETLQRKTLELYQREKVSPTAGCLPMLLQIPVVSTIYGLFIITTVNGHPNALLAEHLFGMPLGKSFASLARTGSLDLPSIVMAVVIVVVIAVVAQLSRKLLAEPLPGTPGGPPAAAPTPGVPDLSGMMKTLSFLPFMTAIVALFVPLAAALYLVVTTVWTFAERSILKHMLPPAPSASTGAVPASA</sequence>
<dbReference type="OrthoDB" id="9780552at2"/>
<keyword evidence="6 13" id="KW-0472">Membrane</keyword>
<comment type="function">
    <text evidence="7">Required for the insertion and/or proper folding and/or complex formation of integral membrane proteins into the membrane. Involved in integration of membrane proteins that insert both dependently and independently of the Sec translocase complex, as well as at least some lipoproteins. Aids folding of multispanning membrane proteins.</text>
</comment>
<evidence type="ECO:0000256" key="5">
    <source>
        <dbReference type="ARBA" id="ARBA00022989"/>
    </source>
</evidence>
<dbReference type="GO" id="GO:0032977">
    <property type="term" value="F:membrane insertase activity"/>
    <property type="evidence" value="ECO:0007669"/>
    <property type="project" value="InterPro"/>
</dbReference>
<dbReference type="EMBL" id="RZGY01000001">
    <property type="protein sequence ID" value="RUQ87667.1"/>
    <property type="molecule type" value="Genomic_DNA"/>
</dbReference>
<keyword evidence="4 12" id="KW-0812">Transmembrane</keyword>
<organism evidence="15 17">
    <name type="scientific">Labedella gwakjiensis</name>
    <dbReference type="NCBI Taxonomy" id="390269"/>
    <lineage>
        <taxon>Bacteria</taxon>
        <taxon>Bacillati</taxon>
        <taxon>Actinomycetota</taxon>
        <taxon>Actinomycetes</taxon>
        <taxon>Micrococcales</taxon>
        <taxon>Microbacteriaceae</taxon>
        <taxon>Labedella</taxon>
    </lineage>
</organism>
<evidence type="ECO:0000256" key="7">
    <source>
        <dbReference type="ARBA" id="ARBA00025034"/>
    </source>
</evidence>
<dbReference type="PANTHER" id="PTHR12428">
    <property type="entry name" value="OXA1"/>
    <property type="match status" value="1"/>
</dbReference>
<dbReference type="Pfam" id="PF02096">
    <property type="entry name" value="60KD_IMP"/>
    <property type="match status" value="1"/>
</dbReference>
<feature type="transmembrane region" description="Helical" evidence="13">
    <location>
        <begin position="159"/>
        <end position="178"/>
    </location>
</feature>
<reference evidence="15 17" key="1">
    <citation type="submission" date="2018-03" db="EMBL/GenBank/DDBJ databases">
        <title>Genomic Encyclopedia of Archaeal and Bacterial Type Strains, Phase II (KMG-II): from individual species to whole genera.</title>
        <authorList>
            <person name="Goeker M."/>
        </authorList>
    </citation>
    <scope>NUCLEOTIDE SEQUENCE [LARGE SCALE GENOMIC DNA]</scope>
    <source>
        <strain evidence="15 17">DSM 21548</strain>
    </source>
</reference>
<comment type="subunit">
    <text evidence="8">Interacts with the Sec translocase complex via SecD. Specifically interacts with transmembrane segments of nascent integral membrane proteins during membrane integration.</text>
</comment>
<comment type="subcellular location">
    <subcellularLocation>
        <location evidence="1 12">Membrane</location>
        <topology evidence="1 12">Multi-pass membrane protein</topology>
    </subcellularLocation>
</comment>
<dbReference type="InterPro" id="IPR028055">
    <property type="entry name" value="YidC/Oxa/ALB_C"/>
</dbReference>
<accession>A0A2P8GUV0</accession>
<keyword evidence="5 13" id="KW-1133">Transmembrane helix</keyword>
<feature type="transmembrane region" description="Helical" evidence="13">
    <location>
        <begin position="30"/>
        <end position="51"/>
    </location>
</feature>
<gene>
    <name evidence="16" type="primary">yidC</name>
    <name evidence="15" type="ORF">CLV49_1351</name>
    <name evidence="16" type="ORF">ELQ93_12445</name>
</gene>
<dbReference type="Proteomes" id="UP000268291">
    <property type="component" value="Unassembled WGS sequence"/>
</dbReference>
<evidence type="ECO:0000313" key="18">
    <source>
        <dbReference type="Proteomes" id="UP000268291"/>
    </source>
</evidence>
<evidence type="ECO:0000256" key="13">
    <source>
        <dbReference type="SAM" id="Phobius"/>
    </source>
</evidence>
<evidence type="ECO:0000256" key="8">
    <source>
        <dbReference type="ARBA" id="ARBA00026028"/>
    </source>
</evidence>
<dbReference type="AlphaFoldDB" id="A0A2P8GUV0"/>
<dbReference type="PANTHER" id="PTHR12428:SF65">
    <property type="entry name" value="CYTOCHROME C OXIDASE ASSEMBLY PROTEIN COX18, MITOCHONDRIAL"/>
    <property type="match status" value="1"/>
</dbReference>
<evidence type="ECO:0000313" key="16">
    <source>
        <dbReference type="EMBL" id="RUQ87667.1"/>
    </source>
</evidence>
<evidence type="ECO:0000256" key="12">
    <source>
        <dbReference type="RuleBase" id="RU003945"/>
    </source>
</evidence>
<evidence type="ECO:0000256" key="1">
    <source>
        <dbReference type="ARBA" id="ARBA00004141"/>
    </source>
</evidence>
<evidence type="ECO:0000256" key="2">
    <source>
        <dbReference type="ARBA" id="ARBA00010527"/>
    </source>
</evidence>
<evidence type="ECO:0000256" key="9">
    <source>
        <dbReference type="ARBA" id="ARBA00031538"/>
    </source>
</evidence>
<comment type="similarity">
    <text evidence="2">Belongs to the OXA1/ALB3/YidC family. Type 1 subfamily.</text>
</comment>
<evidence type="ECO:0000256" key="6">
    <source>
        <dbReference type="ARBA" id="ARBA00023136"/>
    </source>
</evidence>
<evidence type="ECO:0000256" key="10">
    <source>
        <dbReference type="ARBA" id="ARBA00033245"/>
    </source>
</evidence>
<comment type="caution">
    <text evidence="15">The sequence shown here is derived from an EMBL/GenBank/DDBJ whole genome shotgun (WGS) entry which is preliminary data.</text>
</comment>
<name>A0A2P8GUV0_9MICO</name>
<dbReference type="GO" id="GO:0051205">
    <property type="term" value="P:protein insertion into membrane"/>
    <property type="evidence" value="ECO:0007669"/>
    <property type="project" value="TreeGrafter"/>
</dbReference>
<evidence type="ECO:0000259" key="14">
    <source>
        <dbReference type="Pfam" id="PF02096"/>
    </source>
</evidence>
<keyword evidence="18" id="KW-1185">Reference proteome</keyword>
<evidence type="ECO:0000313" key="15">
    <source>
        <dbReference type="EMBL" id="PSL37744.1"/>
    </source>
</evidence>
<feature type="domain" description="Membrane insertase YidC/Oxa/ALB C-terminal" evidence="14">
    <location>
        <begin position="37"/>
        <end position="249"/>
    </location>
</feature>
<feature type="transmembrane region" description="Helical" evidence="13">
    <location>
        <begin position="215"/>
        <end position="244"/>
    </location>
</feature>
<dbReference type="InterPro" id="IPR001708">
    <property type="entry name" value="YidC/ALB3/OXA1/COX18"/>
</dbReference>
<dbReference type="EMBL" id="PYAU01000001">
    <property type="protein sequence ID" value="PSL37744.1"/>
    <property type="molecule type" value="Genomic_DNA"/>
</dbReference>
<evidence type="ECO:0000256" key="11">
    <source>
        <dbReference type="ARBA" id="ARBA00033342"/>
    </source>
</evidence>
<dbReference type="NCBIfam" id="TIGR03592">
    <property type="entry name" value="yidC_oxa1_cterm"/>
    <property type="match status" value="1"/>
</dbReference>
<dbReference type="GO" id="GO:0005886">
    <property type="term" value="C:plasma membrane"/>
    <property type="evidence" value="ECO:0007669"/>
    <property type="project" value="TreeGrafter"/>
</dbReference>
<dbReference type="Proteomes" id="UP000241203">
    <property type="component" value="Unassembled WGS sequence"/>
</dbReference>
<proteinExistence type="inferred from homology"/>
<evidence type="ECO:0000256" key="4">
    <source>
        <dbReference type="ARBA" id="ARBA00022692"/>
    </source>
</evidence>
<evidence type="ECO:0000313" key="17">
    <source>
        <dbReference type="Proteomes" id="UP000241203"/>
    </source>
</evidence>
<evidence type="ECO:0000256" key="3">
    <source>
        <dbReference type="ARBA" id="ARBA00015325"/>
    </source>
</evidence>
<dbReference type="RefSeq" id="WP_106562851.1">
    <property type="nucleotide sequence ID" value="NZ_PYAU01000001.1"/>
</dbReference>
<reference evidence="16 18" key="2">
    <citation type="submission" date="2018-12" db="EMBL/GenBank/DDBJ databases">
        <authorList>
            <person name="hu s."/>
            <person name="Xu Y."/>
            <person name="Xu B."/>
            <person name="Li F."/>
        </authorList>
    </citation>
    <scope>NUCLEOTIDE SEQUENCE [LARGE SCALE GENOMIC DNA]</scope>
    <source>
        <strain evidence="16 18">KSW2-17</strain>
    </source>
</reference>